<sequence length="162" mass="16815">MTPADAGAVLAIYADGVATGIATLETEVPTWSAWDAGHLPDHRLVAVDDDGAASPDGPLLGWVAVSATSARAVYAGVVEVSVYVAASARGRGVGGALLDAVVESSERAGIWTLQSGVLAENSASLALHARHGFRRVGVRERIGARHGVWRDVVLLERRSARV</sequence>
<gene>
    <name evidence="4" type="ORF">HIR71_05870</name>
</gene>
<protein>
    <submittedName>
        <fullName evidence="4">N-acetyltransferase</fullName>
    </submittedName>
</protein>
<dbReference type="CDD" id="cd04301">
    <property type="entry name" value="NAT_SF"/>
    <property type="match status" value="1"/>
</dbReference>
<evidence type="ECO:0000313" key="5">
    <source>
        <dbReference type="Proteomes" id="UP000562124"/>
    </source>
</evidence>
<evidence type="ECO:0000256" key="1">
    <source>
        <dbReference type="ARBA" id="ARBA00022679"/>
    </source>
</evidence>
<dbReference type="PANTHER" id="PTHR43072">
    <property type="entry name" value="N-ACETYLTRANSFERASE"/>
    <property type="match status" value="1"/>
</dbReference>
<accession>A0A7Y0LWX3</accession>
<dbReference type="PROSITE" id="PS51186">
    <property type="entry name" value="GNAT"/>
    <property type="match status" value="1"/>
</dbReference>
<reference evidence="4 5" key="1">
    <citation type="submission" date="2020-04" db="EMBL/GenBank/DDBJ databases">
        <title>Sequencing and Assembly of C. fimi.</title>
        <authorList>
            <person name="Ramsey A.R."/>
        </authorList>
    </citation>
    <scope>NUCLEOTIDE SEQUENCE [LARGE SCALE GENOMIC DNA]</scope>
    <source>
        <strain evidence="4 5">SB</strain>
    </source>
</reference>
<comment type="caution">
    <text evidence="4">The sequence shown here is derived from an EMBL/GenBank/DDBJ whole genome shotgun (WGS) entry which is preliminary data.</text>
</comment>
<proteinExistence type="predicted"/>
<dbReference type="AlphaFoldDB" id="A0A7Y0LWX3"/>
<dbReference type="Pfam" id="PF00583">
    <property type="entry name" value="Acetyltransf_1"/>
    <property type="match status" value="1"/>
</dbReference>
<name>A0A7Y0LWX3_CELFI</name>
<feature type="domain" description="N-acetyltransferase" evidence="3">
    <location>
        <begin position="1"/>
        <end position="156"/>
    </location>
</feature>
<evidence type="ECO:0000256" key="2">
    <source>
        <dbReference type="ARBA" id="ARBA00023315"/>
    </source>
</evidence>
<keyword evidence="5" id="KW-1185">Reference proteome</keyword>
<dbReference type="InterPro" id="IPR000182">
    <property type="entry name" value="GNAT_dom"/>
</dbReference>
<keyword evidence="1 4" id="KW-0808">Transferase</keyword>
<keyword evidence="2" id="KW-0012">Acyltransferase</keyword>
<dbReference type="EMBL" id="JABCJJ010000006">
    <property type="protein sequence ID" value="NMR19751.1"/>
    <property type="molecule type" value="Genomic_DNA"/>
</dbReference>
<evidence type="ECO:0000313" key="4">
    <source>
        <dbReference type="EMBL" id="NMR19751.1"/>
    </source>
</evidence>
<dbReference type="InterPro" id="IPR016181">
    <property type="entry name" value="Acyl_CoA_acyltransferase"/>
</dbReference>
<dbReference type="GO" id="GO:0016747">
    <property type="term" value="F:acyltransferase activity, transferring groups other than amino-acyl groups"/>
    <property type="evidence" value="ECO:0007669"/>
    <property type="project" value="InterPro"/>
</dbReference>
<dbReference type="Proteomes" id="UP000562124">
    <property type="component" value="Unassembled WGS sequence"/>
</dbReference>
<organism evidence="4 5">
    <name type="scientific">Cellulomonas fimi</name>
    <dbReference type="NCBI Taxonomy" id="1708"/>
    <lineage>
        <taxon>Bacteria</taxon>
        <taxon>Bacillati</taxon>
        <taxon>Actinomycetota</taxon>
        <taxon>Actinomycetes</taxon>
        <taxon>Micrococcales</taxon>
        <taxon>Cellulomonadaceae</taxon>
        <taxon>Cellulomonas</taxon>
    </lineage>
</organism>
<dbReference type="Gene3D" id="3.40.630.30">
    <property type="match status" value="1"/>
</dbReference>
<dbReference type="SUPFAM" id="SSF55729">
    <property type="entry name" value="Acyl-CoA N-acyltransferases (Nat)"/>
    <property type="match status" value="1"/>
</dbReference>
<dbReference type="PANTHER" id="PTHR43072:SF23">
    <property type="entry name" value="UPF0039 PROTEIN C11D3.02C"/>
    <property type="match status" value="1"/>
</dbReference>
<evidence type="ECO:0000259" key="3">
    <source>
        <dbReference type="PROSITE" id="PS51186"/>
    </source>
</evidence>